<dbReference type="AlphaFoldDB" id="A0AAV5MSZ6"/>
<name>A0AAV5MSZ6_9ROSI</name>
<sequence>MEEEMLSILVTKRVQLILCFPNLLLFHPCLDMLPHLACLSFYSSFDICFA</sequence>
<evidence type="ECO:0000313" key="2">
    <source>
        <dbReference type="Proteomes" id="UP001054252"/>
    </source>
</evidence>
<evidence type="ECO:0000313" key="1">
    <source>
        <dbReference type="EMBL" id="GKV53106.1"/>
    </source>
</evidence>
<reference evidence="1 2" key="1">
    <citation type="journal article" date="2021" name="Commun. Biol.">
        <title>The genome of Shorea leprosula (Dipterocarpaceae) highlights the ecological relevance of drought in aseasonal tropical rainforests.</title>
        <authorList>
            <person name="Ng K.K.S."/>
            <person name="Kobayashi M.J."/>
            <person name="Fawcett J.A."/>
            <person name="Hatakeyama M."/>
            <person name="Paape T."/>
            <person name="Ng C.H."/>
            <person name="Ang C.C."/>
            <person name="Tnah L.H."/>
            <person name="Lee C.T."/>
            <person name="Nishiyama T."/>
            <person name="Sese J."/>
            <person name="O'Brien M.J."/>
            <person name="Copetti D."/>
            <person name="Mohd Noor M.I."/>
            <person name="Ong R.C."/>
            <person name="Putra M."/>
            <person name="Sireger I.Z."/>
            <person name="Indrioko S."/>
            <person name="Kosugi Y."/>
            <person name="Izuno A."/>
            <person name="Isagi Y."/>
            <person name="Lee S.L."/>
            <person name="Shimizu K.K."/>
        </authorList>
    </citation>
    <scope>NUCLEOTIDE SEQUENCE [LARGE SCALE GENOMIC DNA]</scope>
    <source>
        <strain evidence="1">214</strain>
    </source>
</reference>
<accession>A0AAV5MSZ6</accession>
<gene>
    <name evidence="1" type="ORF">SLEP1_g59652</name>
</gene>
<dbReference type="EMBL" id="BPVZ01001080">
    <property type="protein sequence ID" value="GKV53106.1"/>
    <property type="molecule type" value="Genomic_DNA"/>
</dbReference>
<proteinExistence type="predicted"/>
<organism evidence="1 2">
    <name type="scientific">Rubroshorea leprosula</name>
    <dbReference type="NCBI Taxonomy" id="152421"/>
    <lineage>
        <taxon>Eukaryota</taxon>
        <taxon>Viridiplantae</taxon>
        <taxon>Streptophyta</taxon>
        <taxon>Embryophyta</taxon>
        <taxon>Tracheophyta</taxon>
        <taxon>Spermatophyta</taxon>
        <taxon>Magnoliopsida</taxon>
        <taxon>eudicotyledons</taxon>
        <taxon>Gunneridae</taxon>
        <taxon>Pentapetalae</taxon>
        <taxon>rosids</taxon>
        <taxon>malvids</taxon>
        <taxon>Malvales</taxon>
        <taxon>Dipterocarpaceae</taxon>
        <taxon>Rubroshorea</taxon>
    </lineage>
</organism>
<dbReference type="Proteomes" id="UP001054252">
    <property type="component" value="Unassembled WGS sequence"/>
</dbReference>
<keyword evidence="2" id="KW-1185">Reference proteome</keyword>
<comment type="caution">
    <text evidence="1">The sequence shown here is derived from an EMBL/GenBank/DDBJ whole genome shotgun (WGS) entry which is preliminary data.</text>
</comment>
<protein>
    <submittedName>
        <fullName evidence="1">Uncharacterized protein</fullName>
    </submittedName>
</protein>